<comment type="subcellular location">
    <subcellularLocation>
        <location evidence="1">Cell membrane</location>
        <topology evidence="1">Multi-pass membrane protein</topology>
    </subcellularLocation>
</comment>
<name>A0A1G8I173_9BACI</name>
<reference evidence="9 10" key="1">
    <citation type="submission" date="2016-10" db="EMBL/GenBank/DDBJ databases">
        <authorList>
            <person name="de Groot N.N."/>
        </authorList>
    </citation>
    <scope>NUCLEOTIDE SEQUENCE [LARGE SCALE GENOMIC DNA]</scope>
    <source>
        <strain evidence="9 10">DSM 21632</strain>
    </source>
</reference>
<feature type="transmembrane region" description="Helical" evidence="7">
    <location>
        <begin position="115"/>
        <end position="136"/>
    </location>
</feature>
<evidence type="ECO:0000313" key="9">
    <source>
        <dbReference type="EMBL" id="SDI12501.1"/>
    </source>
</evidence>
<dbReference type="GO" id="GO:0005886">
    <property type="term" value="C:plasma membrane"/>
    <property type="evidence" value="ECO:0007669"/>
    <property type="project" value="UniProtKB-SubCell"/>
</dbReference>
<keyword evidence="3 7" id="KW-0812">Transmembrane</keyword>
<dbReference type="InterPro" id="IPR050539">
    <property type="entry name" value="ThrE_Dicarb/AminoAcid_Exp"/>
</dbReference>
<sequence>MEKAEQIMEGCLLGGKLMLRYGAETYRVEDTMTRMSRSAGMQEVSSFVTTTGIFLAFRTKEGQELMQMIRVRERFQDLSKVTSVNQVSREFTHGELTIEETIQRLKDIEHAPMNYPLWLIYLASGIGGAAFSYLMGGSAFDVLPAFIGGLITTVSLVLYQAYLKVKFFSEFLAAFTGSIAAVLMVYSGFGINVDQVIIGALIPLVPGIPLTNSVRDLMSGDLVAGVARGAEAGVSSLSIAAGVAVSLSILYIT</sequence>
<dbReference type="GO" id="GO:0022857">
    <property type="term" value="F:transmembrane transporter activity"/>
    <property type="evidence" value="ECO:0007669"/>
    <property type="project" value="InterPro"/>
</dbReference>
<organism evidence="9 10">
    <name type="scientific">Alteribacillus persepolensis</name>
    <dbReference type="NCBI Taxonomy" id="568899"/>
    <lineage>
        <taxon>Bacteria</taxon>
        <taxon>Bacillati</taxon>
        <taxon>Bacillota</taxon>
        <taxon>Bacilli</taxon>
        <taxon>Bacillales</taxon>
        <taxon>Bacillaceae</taxon>
        <taxon>Alteribacillus</taxon>
    </lineage>
</organism>
<accession>A0A1G8I173</accession>
<proteinExistence type="inferred from homology"/>
<dbReference type="PANTHER" id="PTHR34390:SF2">
    <property type="entry name" value="SUCCINATE TRANSPORTER SUBUNIT YJJP-RELATED"/>
    <property type="match status" value="1"/>
</dbReference>
<feature type="transmembrane region" description="Helical" evidence="7">
    <location>
        <begin position="171"/>
        <end position="189"/>
    </location>
</feature>
<dbReference type="PANTHER" id="PTHR34390">
    <property type="entry name" value="UPF0442 PROTEIN YJJB-RELATED"/>
    <property type="match status" value="1"/>
</dbReference>
<dbReference type="EMBL" id="FNDK01000022">
    <property type="protein sequence ID" value="SDI12501.1"/>
    <property type="molecule type" value="Genomic_DNA"/>
</dbReference>
<dbReference type="GO" id="GO:0015744">
    <property type="term" value="P:succinate transport"/>
    <property type="evidence" value="ECO:0007669"/>
    <property type="project" value="TreeGrafter"/>
</dbReference>
<gene>
    <name evidence="9" type="ORF">SAMN05192534_12247</name>
</gene>
<keyword evidence="10" id="KW-1185">Reference proteome</keyword>
<evidence type="ECO:0000259" key="8">
    <source>
        <dbReference type="Pfam" id="PF06738"/>
    </source>
</evidence>
<feature type="domain" description="Threonine/serine exporter-like N-terminal" evidence="8">
    <location>
        <begin position="11"/>
        <end position="249"/>
    </location>
</feature>
<keyword evidence="2" id="KW-1003">Cell membrane</keyword>
<keyword evidence="4 7" id="KW-1133">Transmembrane helix</keyword>
<evidence type="ECO:0000256" key="1">
    <source>
        <dbReference type="ARBA" id="ARBA00004651"/>
    </source>
</evidence>
<evidence type="ECO:0000256" key="7">
    <source>
        <dbReference type="SAM" id="Phobius"/>
    </source>
</evidence>
<dbReference type="RefSeq" id="WP_091275465.1">
    <property type="nucleotide sequence ID" value="NZ_FNDK01000022.1"/>
</dbReference>
<evidence type="ECO:0000256" key="2">
    <source>
        <dbReference type="ARBA" id="ARBA00022475"/>
    </source>
</evidence>
<feature type="transmembrane region" description="Helical" evidence="7">
    <location>
        <begin position="142"/>
        <end position="159"/>
    </location>
</feature>
<feature type="transmembrane region" description="Helical" evidence="7">
    <location>
        <begin position="232"/>
        <end position="252"/>
    </location>
</feature>
<evidence type="ECO:0000256" key="3">
    <source>
        <dbReference type="ARBA" id="ARBA00022692"/>
    </source>
</evidence>
<evidence type="ECO:0000256" key="5">
    <source>
        <dbReference type="ARBA" id="ARBA00023136"/>
    </source>
</evidence>
<comment type="similarity">
    <text evidence="6">Belongs to the ThrE exporter (TC 2.A.79) family.</text>
</comment>
<dbReference type="OrthoDB" id="9813917at2"/>
<keyword evidence="5 7" id="KW-0472">Membrane</keyword>
<dbReference type="AlphaFoldDB" id="A0A1G8I173"/>
<evidence type="ECO:0000256" key="6">
    <source>
        <dbReference type="ARBA" id="ARBA00034125"/>
    </source>
</evidence>
<evidence type="ECO:0000313" key="10">
    <source>
        <dbReference type="Proteomes" id="UP000199163"/>
    </source>
</evidence>
<protein>
    <submittedName>
        <fullName evidence="9">Uncharacterized membrane protein YjjP, DUF1212 family</fullName>
    </submittedName>
</protein>
<dbReference type="STRING" id="568899.SAMN05192534_12247"/>
<evidence type="ECO:0000256" key="4">
    <source>
        <dbReference type="ARBA" id="ARBA00022989"/>
    </source>
</evidence>
<dbReference type="Proteomes" id="UP000199163">
    <property type="component" value="Unassembled WGS sequence"/>
</dbReference>
<dbReference type="Pfam" id="PF06738">
    <property type="entry name" value="ThrE"/>
    <property type="match status" value="1"/>
</dbReference>
<dbReference type="InterPro" id="IPR010619">
    <property type="entry name" value="ThrE-like_N"/>
</dbReference>